<reference evidence="2" key="2">
    <citation type="submission" date="2013-10" db="EMBL/GenBank/DDBJ databases">
        <authorList>
            <person name="Aslett M."/>
        </authorList>
    </citation>
    <scope>NUCLEOTIDE SEQUENCE [LARGE SCALE GENOMIC DNA]</scope>
    <source>
        <strain evidence="2">Houghton</strain>
    </source>
</reference>
<sequence>MPTTETGGGSIPVASAAASPSQHNLAHLGQQGNRKGAMTVGLPGRHEAESLQPLLPNSHLPPPLIVEGRNSGQNTSGKFSRVQLETKSQESCSCIVHGRDLMEEKQRQSEPLGTQRSPSVETLDRKQENDLQRQGGEAALATPEGAADPLRSSVSVDPFLAAALLRHLAHTQNKKNPQLISGLLASVALAATRFGQQQQHLIRQQCSTRLEKNRSLLVDGSEKSCLSGAEASMNITPSCDKHAISANVAASTIQTASDVGAASAAVAVNGQYGFAMGTHELCKSRTVSASAAAVAINDHGENLFSSNRMSHAPLIKTCREQPQAEELETTAKTLLETQELARTGQRPLGAVIVPTGLDAIERLRRRGLHKSLEFVTSPWSSFISQFGRVIDVDLDGSRLSSNRRLAARDRSLEKGFLPAGAEITRIVTRREASRRHALVHAHLFLTNACFS</sequence>
<feature type="compositionally biased region" description="Polar residues" evidence="1">
    <location>
        <begin position="70"/>
        <end position="84"/>
    </location>
</feature>
<dbReference type="VEuPathDB" id="ToxoDB:ENH_00080020"/>
<protein>
    <submittedName>
        <fullName evidence="2">Uncharacterized protein</fullName>
    </submittedName>
</protein>
<keyword evidence="3" id="KW-1185">Reference proteome</keyword>
<reference evidence="2" key="1">
    <citation type="submission" date="2013-10" db="EMBL/GenBank/DDBJ databases">
        <title>Genomic analysis of the causative agents of coccidiosis in chickens.</title>
        <authorList>
            <person name="Reid A.J."/>
            <person name="Blake D."/>
            <person name="Billington K."/>
            <person name="Browne H."/>
            <person name="Dunn M."/>
            <person name="Hung S."/>
            <person name="Kawahara F."/>
            <person name="Miranda-Saavedra D."/>
            <person name="Mourier T."/>
            <person name="Nagra H."/>
            <person name="Otto T.D."/>
            <person name="Rawlings N."/>
            <person name="Sanchez A."/>
            <person name="Sanders M."/>
            <person name="Subramaniam C."/>
            <person name="Tay Y."/>
            <person name="Dear P."/>
            <person name="Doerig C."/>
            <person name="Gruber A."/>
            <person name="Parkinson J."/>
            <person name="Shirley M."/>
            <person name="Wan K.L."/>
            <person name="Berriman M."/>
            <person name="Tomley F."/>
            <person name="Pain A."/>
        </authorList>
    </citation>
    <scope>NUCLEOTIDE SEQUENCE [LARGE SCALE GENOMIC DNA]</scope>
    <source>
        <strain evidence="2">Houghton</strain>
    </source>
</reference>
<accession>U6N692</accession>
<feature type="compositionally biased region" description="Low complexity" evidence="1">
    <location>
        <begin position="11"/>
        <end position="21"/>
    </location>
</feature>
<organism evidence="2 3">
    <name type="scientific">Eimeria necatrix</name>
    <dbReference type="NCBI Taxonomy" id="51315"/>
    <lineage>
        <taxon>Eukaryota</taxon>
        <taxon>Sar</taxon>
        <taxon>Alveolata</taxon>
        <taxon>Apicomplexa</taxon>
        <taxon>Conoidasida</taxon>
        <taxon>Coccidia</taxon>
        <taxon>Eucoccidiorida</taxon>
        <taxon>Eimeriorina</taxon>
        <taxon>Eimeriidae</taxon>
        <taxon>Eimeria</taxon>
    </lineage>
</organism>
<dbReference type="Proteomes" id="UP000030754">
    <property type="component" value="Unassembled WGS sequence"/>
</dbReference>
<feature type="compositionally biased region" description="Polar residues" evidence="1">
    <location>
        <begin position="109"/>
        <end position="120"/>
    </location>
</feature>
<feature type="region of interest" description="Disordered" evidence="1">
    <location>
        <begin position="103"/>
        <end position="150"/>
    </location>
</feature>
<evidence type="ECO:0000256" key="1">
    <source>
        <dbReference type="SAM" id="MobiDB-lite"/>
    </source>
</evidence>
<dbReference type="AlphaFoldDB" id="U6N692"/>
<gene>
    <name evidence="2" type="ORF">ENH_00080020</name>
</gene>
<evidence type="ECO:0000313" key="2">
    <source>
        <dbReference type="EMBL" id="CDJ70205.1"/>
    </source>
</evidence>
<proteinExistence type="predicted"/>
<dbReference type="OrthoDB" id="347884at2759"/>
<feature type="compositionally biased region" description="Gly residues" evidence="1">
    <location>
        <begin position="1"/>
        <end position="10"/>
    </location>
</feature>
<dbReference type="EMBL" id="HG725887">
    <property type="protein sequence ID" value="CDJ70205.1"/>
    <property type="molecule type" value="Genomic_DNA"/>
</dbReference>
<name>U6N692_9EIME</name>
<feature type="region of interest" description="Disordered" evidence="1">
    <location>
        <begin position="1"/>
        <end position="84"/>
    </location>
</feature>
<evidence type="ECO:0000313" key="3">
    <source>
        <dbReference type="Proteomes" id="UP000030754"/>
    </source>
</evidence>
<dbReference type="GeneID" id="25478131"/>
<feature type="compositionally biased region" description="Basic and acidic residues" evidence="1">
    <location>
        <begin position="122"/>
        <end position="131"/>
    </location>
</feature>
<dbReference type="RefSeq" id="XP_013438671.1">
    <property type="nucleotide sequence ID" value="XM_013583217.1"/>
</dbReference>